<dbReference type="Gene3D" id="3.40.50.12370">
    <property type="match status" value="1"/>
</dbReference>
<reference evidence="3 4" key="1">
    <citation type="submission" date="2019-04" db="EMBL/GenBank/DDBJ databases">
        <title>Lewinella litorea sp. nov., isolated from a marine sand.</title>
        <authorList>
            <person name="Yoon J.-H."/>
        </authorList>
    </citation>
    <scope>NUCLEOTIDE SEQUENCE [LARGE SCALE GENOMIC DNA]</scope>
    <source>
        <strain evidence="3 4">HSMS-39</strain>
    </source>
</reference>
<evidence type="ECO:0000313" key="4">
    <source>
        <dbReference type="Proteomes" id="UP000308528"/>
    </source>
</evidence>
<proteinExistence type="inferred from homology"/>
<keyword evidence="4" id="KW-1185">Reference proteome</keyword>
<protein>
    <submittedName>
        <fullName evidence="3">Universal stress protein</fullName>
    </submittedName>
</protein>
<comment type="similarity">
    <text evidence="1">Belongs to the universal stress protein A family.</text>
</comment>
<dbReference type="CDD" id="cd00293">
    <property type="entry name" value="USP-like"/>
    <property type="match status" value="1"/>
</dbReference>
<gene>
    <name evidence="3" type="ORF">E4021_06075</name>
</gene>
<evidence type="ECO:0000259" key="2">
    <source>
        <dbReference type="Pfam" id="PF00582"/>
    </source>
</evidence>
<sequence length="360" mass="39434">MDEIFSMGSRGCCVLQNSPPPYTTAVIQITVADDVGHTPRLRLTGTLRLINSLPPMPASILIPVDYTVASHNAYRFGLHLAEEMGLNVVLAHYYSGSIDPRIPLQFTGDGTIQGSHLEHLRQFAYSTCAYASPPLVELPCSVEVAYEADVSFSPSAAIIKRAHRSDIILVVMASRSSPPLLGKWLGSTSTTVSEACTRPVFLVPEAASFQPFREIVVANNYNTADPYPLWQLEGLADLFKAKVHFTHVDTAKGMGAPRFLPWKLMEELLDRTPAANYPFEAVTVRDKDIARGLIDYADQVAANLIVIVNQTRSRWQALLRATLTQDLALRSHLPVLVLHTATISLARQVVAQEFADGEAG</sequence>
<evidence type="ECO:0000256" key="1">
    <source>
        <dbReference type="ARBA" id="ARBA00008791"/>
    </source>
</evidence>
<organism evidence="3 4">
    <name type="scientific">Neolewinella litorea</name>
    <dbReference type="NCBI Taxonomy" id="2562452"/>
    <lineage>
        <taxon>Bacteria</taxon>
        <taxon>Pseudomonadati</taxon>
        <taxon>Bacteroidota</taxon>
        <taxon>Saprospiria</taxon>
        <taxon>Saprospirales</taxon>
        <taxon>Lewinellaceae</taxon>
        <taxon>Neolewinella</taxon>
    </lineage>
</organism>
<dbReference type="AlphaFoldDB" id="A0A4S4NPG3"/>
<dbReference type="Pfam" id="PF00582">
    <property type="entry name" value="Usp"/>
    <property type="match status" value="2"/>
</dbReference>
<dbReference type="Proteomes" id="UP000308528">
    <property type="component" value="Unassembled WGS sequence"/>
</dbReference>
<accession>A0A4S4NPG3</accession>
<dbReference type="InterPro" id="IPR006016">
    <property type="entry name" value="UspA"/>
</dbReference>
<dbReference type="EMBL" id="SRSF01000002">
    <property type="protein sequence ID" value="THH40301.1"/>
    <property type="molecule type" value="Genomic_DNA"/>
</dbReference>
<feature type="domain" description="UspA" evidence="2">
    <location>
        <begin position="215"/>
        <end position="339"/>
    </location>
</feature>
<dbReference type="OrthoDB" id="1522603at2"/>
<dbReference type="PANTHER" id="PTHR46268">
    <property type="entry name" value="STRESS RESPONSE PROTEIN NHAX"/>
    <property type="match status" value="1"/>
</dbReference>
<evidence type="ECO:0000313" key="3">
    <source>
        <dbReference type="EMBL" id="THH40301.1"/>
    </source>
</evidence>
<dbReference type="PANTHER" id="PTHR46268:SF15">
    <property type="entry name" value="UNIVERSAL STRESS PROTEIN HP_0031"/>
    <property type="match status" value="1"/>
</dbReference>
<comment type="caution">
    <text evidence="3">The sequence shown here is derived from an EMBL/GenBank/DDBJ whole genome shotgun (WGS) entry which is preliminary data.</text>
</comment>
<feature type="domain" description="UspA" evidence="2">
    <location>
        <begin position="59"/>
        <end position="204"/>
    </location>
</feature>
<name>A0A4S4NPG3_9BACT</name>
<dbReference type="SUPFAM" id="SSF52402">
    <property type="entry name" value="Adenine nucleotide alpha hydrolases-like"/>
    <property type="match status" value="2"/>
</dbReference>